<comment type="cofactor">
    <cofactor evidence="1 5">
        <name>pyridoxal 5'-phosphate</name>
        <dbReference type="ChEBI" id="CHEBI:597326"/>
    </cofactor>
</comment>
<dbReference type="Gene3D" id="3.90.1150.10">
    <property type="entry name" value="Aspartate Aminotransferase, domain 1"/>
    <property type="match status" value="2"/>
</dbReference>
<dbReference type="InterPro" id="IPR015424">
    <property type="entry name" value="PyrdxlP-dep_Trfase"/>
</dbReference>
<dbReference type="AlphaFoldDB" id="A0A0C9TXW5"/>
<reference evidence="8 9" key="1">
    <citation type="submission" date="2014-06" db="EMBL/GenBank/DDBJ databases">
        <authorList>
            <consortium name="DOE Joint Genome Institute"/>
            <person name="Kuo A."/>
            <person name="Kohler A."/>
            <person name="Nagy L.G."/>
            <person name="Floudas D."/>
            <person name="Copeland A."/>
            <person name="Barry K.W."/>
            <person name="Cichocki N."/>
            <person name="Veneault-Fourrey C."/>
            <person name="LaButti K."/>
            <person name="Lindquist E.A."/>
            <person name="Lipzen A."/>
            <person name="Lundell T."/>
            <person name="Morin E."/>
            <person name="Murat C."/>
            <person name="Sun H."/>
            <person name="Tunlid A."/>
            <person name="Henrissat B."/>
            <person name="Grigoriev I.V."/>
            <person name="Hibbett D.S."/>
            <person name="Martin F."/>
            <person name="Nordberg H.P."/>
            <person name="Cantor M.N."/>
            <person name="Hua S.X."/>
        </authorList>
    </citation>
    <scope>NUCLEOTIDE SEQUENCE [LARGE SCALE GENOMIC DNA]</scope>
    <source>
        <strain evidence="8 9">ATCC 200175</strain>
    </source>
</reference>
<dbReference type="HOGENOM" id="CLU_015846_3_0_1"/>
<gene>
    <name evidence="8" type="ORF">PAXINDRAFT_15027</name>
</gene>
<evidence type="ECO:0000259" key="7">
    <source>
        <dbReference type="Pfam" id="PF00155"/>
    </source>
</evidence>
<name>A0A0C9TXW5_PAXIN</name>
<dbReference type="PANTHER" id="PTHR13693">
    <property type="entry name" value="CLASS II AMINOTRANSFERASE/8-AMINO-7-OXONONANOATE SYNTHASE"/>
    <property type="match status" value="1"/>
</dbReference>
<dbReference type="PANTHER" id="PTHR13693:SF77">
    <property type="entry name" value="8-AMINO-7-OXONONANOATE SYNTHASE"/>
    <property type="match status" value="1"/>
</dbReference>
<evidence type="ECO:0000256" key="5">
    <source>
        <dbReference type="RuleBase" id="RU003693"/>
    </source>
</evidence>
<feature type="region of interest" description="Disordered" evidence="6">
    <location>
        <begin position="345"/>
        <end position="404"/>
    </location>
</feature>
<evidence type="ECO:0000313" key="8">
    <source>
        <dbReference type="EMBL" id="KIJ12116.1"/>
    </source>
</evidence>
<dbReference type="Gene3D" id="3.40.640.10">
    <property type="entry name" value="Type I PLP-dependent aspartate aminotransferase-like (Major domain)"/>
    <property type="match status" value="1"/>
</dbReference>
<dbReference type="InterPro" id="IPR001917">
    <property type="entry name" value="Aminotrans_II_pyridoxalP_BS"/>
</dbReference>
<dbReference type="GO" id="GO:0030170">
    <property type="term" value="F:pyridoxal phosphate binding"/>
    <property type="evidence" value="ECO:0007669"/>
    <property type="project" value="InterPro"/>
</dbReference>
<feature type="compositionally biased region" description="Low complexity" evidence="6">
    <location>
        <begin position="374"/>
        <end position="404"/>
    </location>
</feature>
<keyword evidence="4 5" id="KW-0663">Pyridoxal phosphate</keyword>
<feature type="compositionally biased region" description="Low complexity" evidence="6">
    <location>
        <begin position="439"/>
        <end position="450"/>
    </location>
</feature>
<keyword evidence="3" id="KW-0808">Transferase</keyword>
<dbReference type="InterPro" id="IPR015421">
    <property type="entry name" value="PyrdxlP-dep_Trfase_major"/>
</dbReference>
<dbReference type="InterPro" id="IPR015422">
    <property type="entry name" value="PyrdxlP-dep_Trfase_small"/>
</dbReference>
<dbReference type="Pfam" id="PF00155">
    <property type="entry name" value="Aminotran_1_2"/>
    <property type="match status" value="1"/>
</dbReference>
<evidence type="ECO:0000256" key="2">
    <source>
        <dbReference type="ARBA" id="ARBA00010008"/>
    </source>
</evidence>
<feature type="region of interest" description="Disordered" evidence="6">
    <location>
        <begin position="425"/>
        <end position="450"/>
    </location>
</feature>
<dbReference type="GO" id="GO:0009102">
    <property type="term" value="P:biotin biosynthetic process"/>
    <property type="evidence" value="ECO:0007669"/>
    <property type="project" value="TreeGrafter"/>
</dbReference>
<dbReference type="SUPFAM" id="SSF53383">
    <property type="entry name" value="PLP-dependent transferases"/>
    <property type="match status" value="2"/>
</dbReference>
<evidence type="ECO:0000256" key="1">
    <source>
        <dbReference type="ARBA" id="ARBA00001933"/>
    </source>
</evidence>
<feature type="domain" description="Aminotransferase class I/classII large" evidence="7">
    <location>
        <begin position="35"/>
        <end position="318"/>
    </location>
</feature>
<sequence length="532" mass="57761">MSALSEKLSAALKSRDDRLIRRRLPEPTPTTHTEIDFTSNDYLSLSTSPILRSAVLSALSKAHHILGSGGSRLLVPTPPHAALEARLRRFLHAEEALLFNSGFDANVGFFSSIPQPGDVVLYDAHIHASAHDGLRLSRLTPGSALPFAHNSVPALRRALEKLLRERDDLKEGKTSVFVTVESLYSMDGTIAPLVEIVECVEGILPLGNGYVVVDEAHATGIYGPKGRGLVVALGLQKRVFARLHTFGKALGSSGAVLLTTTLVKDYLLNYARSLVYTTTLTYANVIAVNCSFDMLENGAAEVLSAHLLDLCKYFIDLLRPQLKKYPSSLLSLPAHLAEPSLPALPNQFPELTPQRPWHPSHVSSWETDPRAKRSPQSQQSSSFVPSSQNTTPTPSPSSLATPIIPIITPDPRSLSTFLLSYTPSSDLRSAPPSSPSSPSPSSSLVSLLPSSPSPCPKITIHTKPIYPPTVPPGTSRVRICLHASHTREDVALLVQGIVLWADERMKEERKGRERWEGVVRGVGTGVWMEAKL</sequence>
<dbReference type="Proteomes" id="UP000053647">
    <property type="component" value="Unassembled WGS sequence"/>
</dbReference>
<proteinExistence type="inferred from homology"/>
<keyword evidence="9" id="KW-1185">Reference proteome</keyword>
<reference evidence="9" key="2">
    <citation type="submission" date="2015-01" db="EMBL/GenBank/DDBJ databases">
        <title>Evolutionary Origins and Diversification of the Mycorrhizal Mutualists.</title>
        <authorList>
            <consortium name="DOE Joint Genome Institute"/>
            <consortium name="Mycorrhizal Genomics Consortium"/>
            <person name="Kohler A."/>
            <person name="Kuo A."/>
            <person name="Nagy L.G."/>
            <person name="Floudas D."/>
            <person name="Copeland A."/>
            <person name="Barry K.W."/>
            <person name="Cichocki N."/>
            <person name="Veneault-Fourrey C."/>
            <person name="LaButti K."/>
            <person name="Lindquist E.A."/>
            <person name="Lipzen A."/>
            <person name="Lundell T."/>
            <person name="Morin E."/>
            <person name="Murat C."/>
            <person name="Riley R."/>
            <person name="Ohm R."/>
            <person name="Sun H."/>
            <person name="Tunlid A."/>
            <person name="Henrissat B."/>
            <person name="Grigoriev I.V."/>
            <person name="Hibbett D.S."/>
            <person name="Martin F."/>
        </authorList>
    </citation>
    <scope>NUCLEOTIDE SEQUENCE [LARGE SCALE GENOMIC DNA]</scope>
    <source>
        <strain evidence="9">ATCC 200175</strain>
    </source>
</reference>
<comment type="similarity">
    <text evidence="2">Belongs to the class-II pyridoxal-phosphate-dependent aminotransferase family. BioF subfamily.</text>
</comment>
<dbReference type="PROSITE" id="PS00599">
    <property type="entry name" value="AA_TRANSFER_CLASS_2"/>
    <property type="match status" value="1"/>
</dbReference>
<evidence type="ECO:0000256" key="4">
    <source>
        <dbReference type="ARBA" id="ARBA00022898"/>
    </source>
</evidence>
<dbReference type="GO" id="GO:0016740">
    <property type="term" value="F:transferase activity"/>
    <property type="evidence" value="ECO:0007669"/>
    <property type="project" value="UniProtKB-KW"/>
</dbReference>
<dbReference type="InterPro" id="IPR050087">
    <property type="entry name" value="AON_synthase_class-II"/>
</dbReference>
<evidence type="ECO:0000256" key="3">
    <source>
        <dbReference type="ARBA" id="ARBA00022679"/>
    </source>
</evidence>
<accession>A0A0C9TXW5</accession>
<evidence type="ECO:0000256" key="6">
    <source>
        <dbReference type="SAM" id="MobiDB-lite"/>
    </source>
</evidence>
<dbReference type="OrthoDB" id="2382073at2759"/>
<organism evidence="8 9">
    <name type="scientific">Paxillus involutus ATCC 200175</name>
    <dbReference type="NCBI Taxonomy" id="664439"/>
    <lineage>
        <taxon>Eukaryota</taxon>
        <taxon>Fungi</taxon>
        <taxon>Dikarya</taxon>
        <taxon>Basidiomycota</taxon>
        <taxon>Agaricomycotina</taxon>
        <taxon>Agaricomycetes</taxon>
        <taxon>Agaricomycetidae</taxon>
        <taxon>Boletales</taxon>
        <taxon>Paxilineae</taxon>
        <taxon>Paxillaceae</taxon>
        <taxon>Paxillus</taxon>
    </lineage>
</organism>
<dbReference type="EMBL" id="KN819368">
    <property type="protein sequence ID" value="KIJ12116.1"/>
    <property type="molecule type" value="Genomic_DNA"/>
</dbReference>
<protein>
    <recommendedName>
        <fullName evidence="7">Aminotransferase class I/classII large domain-containing protein</fullName>
    </recommendedName>
</protein>
<dbReference type="InterPro" id="IPR004839">
    <property type="entry name" value="Aminotransferase_I/II_large"/>
</dbReference>
<evidence type="ECO:0000313" key="9">
    <source>
        <dbReference type="Proteomes" id="UP000053647"/>
    </source>
</evidence>